<dbReference type="EMBL" id="WYDN01000001">
    <property type="protein sequence ID" value="NAZ14860.1"/>
    <property type="molecule type" value="Genomic_DNA"/>
</dbReference>
<name>A0A6L9G302_9MICC</name>
<dbReference type="Proteomes" id="UP000477543">
    <property type="component" value="Unassembled WGS sequence"/>
</dbReference>
<sequence>MGYSENAGNDFSSGQRRLRRESATRKNFELYSLAIVVFAAATEQLTAPGQSFIIHDRHCLGDAS</sequence>
<comment type="caution">
    <text evidence="1">The sequence shown here is derived from an EMBL/GenBank/DDBJ whole genome shotgun (WGS) entry which is preliminary data.</text>
</comment>
<proteinExistence type="predicted"/>
<dbReference type="RefSeq" id="WP_161447139.1">
    <property type="nucleotide sequence ID" value="NZ_WYDN01000001.1"/>
</dbReference>
<evidence type="ECO:0000313" key="1">
    <source>
        <dbReference type="EMBL" id="NAZ14860.1"/>
    </source>
</evidence>
<accession>A0A6L9G302</accession>
<gene>
    <name evidence="1" type="ORF">GT020_02100</name>
</gene>
<dbReference type="AlphaFoldDB" id="A0A6L9G302"/>
<protein>
    <submittedName>
        <fullName evidence="1">Uncharacterized protein</fullName>
    </submittedName>
</protein>
<organism evidence="1 2">
    <name type="scientific">Glutamicibacter soli</name>
    <dbReference type="NCBI Taxonomy" id="453836"/>
    <lineage>
        <taxon>Bacteria</taxon>
        <taxon>Bacillati</taxon>
        <taxon>Actinomycetota</taxon>
        <taxon>Actinomycetes</taxon>
        <taxon>Micrococcales</taxon>
        <taxon>Micrococcaceae</taxon>
        <taxon>Glutamicibacter</taxon>
    </lineage>
</organism>
<reference evidence="1 2" key="1">
    <citation type="submission" date="2020-01" db="EMBL/GenBank/DDBJ databases">
        <title>Glutamicibacter soli M275.</title>
        <authorList>
            <person name="Meng X."/>
        </authorList>
    </citation>
    <scope>NUCLEOTIDE SEQUENCE [LARGE SCALE GENOMIC DNA]</scope>
    <source>
        <strain evidence="1 2">M275</strain>
    </source>
</reference>
<evidence type="ECO:0000313" key="2">
    <source>
        <dbReference type="Proteomes" id="UP000477543"/>
    </source>
</evidence>